<proteinExistence type="predicted"/>
<dbReference type="PIRSF" id="PIRSF029208">
    <property type="entry name" value="Phage_tail_GPU"/>
    <property type="match status" value="1"/>
</dbReference>
<reference evidence="2" key="1">
    <citation type="submission" date="2014-12" db="EMBL/GenBank/DDBJ databases">
        <authorList>
            <person name="Lv M."/>
            <person name="Lei L."/>
        </authorList>
    </citation>
    <scope>NUCLEOTIDE SEQUENCE [LARGE SCALE GENOMIC DNA]</scope>
</reference>
<dbReference type="GeneID" id="22112981"/>
<organism evidence="1 2">
    <name type="scientific">Escherichia phage vB_EcoM-ep3</name>
    <dbReference type="NCBI Taxonomy" id="1541883"/>
    <lineage>
        <taxon>Viruses</taxon>
        <taxon>Duplodnaviria</taxon>
        <taxon>Heunggongvirae</taxon>
        <taxon>Uroviricota</taxon>
        <taxon>Caudoviricetes</taxon>
        <taxon>Iiscvirinae</taxon>
        <taxon>Jilinvirus</taxon>
        <taxon>Jilinvirus ep3</taxon>
    </lineage>
</organism>
<sequence>MTSFTILTGQTNIMMMLGGFQFCILTAAYQELNRHSEYKWPSQHRFGLRPSSQFVGIGEETITLAGIIYPEYRGGFQQVEQMRSMAGRGQPLLLVDGLGKLWGRWVIEAIDEKQSLFAAFGAPRKQEFNLQLRRFN</sequence>
<accession>A0A088FQM4</accession>
<dbReference type="KEGG" id="vg:22112981"/>
<dbReference type="EMBL" id="KM360178">
    <property type="protein sequence ID" value="AIM50575.1"/>
    <property type="molecule type" value="Genomic_DNA"/>
</dbReference>
<dbReference type="OrthoDB" id="12756at10239"/>
<protein>
    <submittedName>
        <fullName evidence="1">Tail protein</fullName>
    </submittedName>
</protein>
<dbReference type="RefSeq" id="YP_009100041.1">
    <property type="nucleotide sequence ID" value="NC_025430.1"/>
</dbReference>
<reference evidence="1 2" key="2">
    <citation type="journal article" date="2015" name="Virus Genes">
        <title>Genome sequencing and analysis of an Escherichia coli phage vB_EcoM-ep3 with a novel lysin, Lysep3.</title>
        <authorList>
            <person name="Lv M."/>
            <person name="Wang S."/>
            <person name="Yan G."/>
            <person name="Sun C."/>
            <person name="Feng X."/>
            <person name="Gu J."/>
            <person name="Han W."/>
            <person name="Lei L."/>
        </authorList>
    </citation>
    <scope>NUCLEOTIDE SEQUENCE [LARGE SCALE GENOMIC DNA]</scope>
</reference>
<evidence type="ECO:0000313" key="1">
    <source>
        <dbReference type="EMBL" id="AIM50575.1"/>
    </source>
</evidence>
<keyword evidence="2" id="KW-1185">Reference proteome</keyword>
<dbReference type="Pfam" id="PF06995">
    <property type="entry name" value="Phage_P2_GpU"/>
    <property type="match status" value="1"/>
</dbReference>
<dbReference type="InterPro" id="IPR009734">
    <property type="entry name" value="Myoviridae_GpU"/>
</dbReference>
<dbReference type="InterPro" id="IPR016912">
    <property type="entry name" value="Phage_P2_GpU"/>
</dbReference>
<name>A0A088FQM4_9CAUD</name>
<evidence type="ECO:0000313" key="2">
    <source>
        <dbReference type="Proteomes" id="UP000029362"/>
    </source>
</evidence>
<gene>
    <name evidence="1" type="ORF">ep3_0052</name>
</gene>
<dbReference type="Proteomes" id="UP000029362">
    <property type="component" value="Segment"/>
</dbReference>